<feature type="binding site" evidence="2">
    <location>
        <position position="219"/>
    </location>
    <ligand>
        <name>Mg(2+)</name>
        <dbReference type="ChEBI" id="CHEBI:18420"/>
        <label>3</label>
    </ligand>
</feature>
<dbReference type="GO" id="GO:0009030">
    <property type="term" value="F:thiamine-phosphate kinase activity"/>
    <property type="evidence" value="ECO:0007669"/>
    <property type="project" value="UniProtKB-UniRule"/>
</dbReference>
<dbReference type="PANTHER" id="PTHR30270:SF0">
    <property type="entry name" value="THIAMINE-MONOPHOSPHATE KINASE"/>
    <property type="match status" value="1"/>
</dbReference>
<dbReference type="GO" id="GO:0005524">
    <property type="term" value="F:ATP binding"/>
    <property type="evidence" value="ECO:0007669"/>
    <property type="project" value="UniProtKB-UniRule"/>
</dbReference>
<feature type="binding site" evidence="2">
    <location>
        <position position="75"/>
    </location>
    <ligand>
        <name>Mg(2+)</name>
        <dbReference type="ChEBI" id="CHEBI:18420"/>
        <label>3</label>
    </ligand>
</feature>
<keyword evidence="2" id="KW-0067">ATP-binding</keyword>
<dbReference type="GO" id="GO:0009228">
    <property type="term" value="P:thiamine biosynthetic process"/>
    <property type="evidence" value="ECO:0007669"/>
    <property type="project" value="UniProtKB-KW"/>
</dbReference>
<feature type="binding site" evidence="2">
    <location>
        <position position="47"/>
    </location>
    <ligand>
        <name>Mg(2+)</name>
        <dbReference type="ChEBI" id="CHEBI:18420"/>
        <label>2</label>
    </ligand>
</feature>
<feature type="binding site" evidence="2">
    <location>
        <position position="325"/>
    </location>
    <ligand>
        <name>substrate</name>
    </ligand>
</feature>
<keyword evidence="2" id="KW-0460">Magnesium</keyword>
<dbReference type="GO" id="GO:0000287">
    <property type="term" value="F:magnesium ion binding"/>
    <property type="evidence" value="ECO:0007669"/>
    <property type="project" value="UniProtKB-UniRule"/>
</dbReference>
<feature type="binding site" evidence="2">
    <location>
        <begin position="122"/>
        <end position="123"/>
    </location>
    <ligand>
        <name>ATP</name>
        <dbReference type="ChEBI" id="CHEBI:30616"/>
    </ligand>
</feature>
<protein>
    <recommendedName>
        <fullName evidence="2">Thiamine-monophosphate kinase</fullName>
        <shortName evidence="2">TMP kinase</shortName>
        <shortName evidence="2">Thiamine-phosphate kinase</shortName>
        <ecNumber evidence="2">2.7.4.16</ecNumber>
    </recommendedName>
</protein>
<feature type="binding site" evidence="2">
    <location>
        <position position="30"/>
    </location>
    <ligand>
        <name>Mg(2+)</name>
        <dbReference type="ChEBI" id="CHEBI:18420"/>
        <label>4</label>
    </ligand>
</feature>
<feature type="binding site" evidence="2">
    <location>
        <position position="30"/>
    </location>
    <ligand>
        <name>Mg(2+)</name>
        <dbReference type="ChEBI" id="CHEBI:18420"/>
        <label>3</label>
    </ligand>
</feature>
<feature type="binding site" evidence="2">
    <location>
        <position position="269"/>
    </location>
    <ligand>
        <name>substrate</name>
    </ligand>
</feature>
<feature type="binding site" evidence="2">
    <location>
        <position position="54"/>
    </location>
    <ligand>
        <name>substrate</name>
    </ligand>
</feature>
<gene>
    <name evidence="2 5" type="primary">thiL</name>
    <name evidence="5" type="ORF">CHR90_11360</name>
</gene>
<dbReference type="AlphaFoldDB" id="A0A255XPL0"/>
<feature type="binding site" evidence="2">
    <location>
        <position position="47"/>
    </location>
    <ligand>
        <name>Mg(2+)</name>
        <dbReference type="ChEBI" id="CHEBI:18420"/>
        <label>1</label>
    </ligand>
</feature>
<comment type="catalytic activity">
    <reaction evidence="2">
        <text>thiamine phosphate + ATP = thiamine diphosphate + ADP</text>
        <dbReference type="Rhea" id="RHEA:15913"/>
        <dbReference type="ChEBI" id="CHEBI:30616"/>
        <dbReference type="ChEBI" id="CHEBI:37575"/>
        <dbReference type="ChEBI" id="CHEBI:58937"/>
        <dbReference type="ChEBI" id="CHEBI:456216"/>
        <dbReference type="EC" id="2.7.4.16"/>
    </reaction>
</comment>
<keyword evidence="1 2" id="KW-0784">Thiamine biosynthesis</keyword>
<dbReference type="Gene3D" id="3.30.1330.10">
    <property type="entry name" value="PurM-like, N-terminal domain"/>
    <property type="match status" value="1"/>
</dbReference>
<feature type="binding site" evidence="2">
    <location>
        <position position="45"/>
    </location>
    <ligand>
        <name>Mg(2+)</name>
        <dbReference type="ChEBI" id="CHEBI:18420"/>
        <label>4</label>
    </ligand>
</feature>
<dbReference type="EC" id="2.7.4.16" evidence="2"/>
<dbReference type="HAMAP" id="MF_02128">
    <property type="entry name" value="TMP_kinase"/>
    <property type="match status" value="1"/>
</dbReference>
<dbReference type="SUPFAM" id="SSF56042">
    <property type="entry name" value="PurM C-terminal domain-like"/>
    <property type="match status" value="1"/>
</dbReference>
<dbReference type="RefSeq" id="WP_094409106.1">
    <property type="nucleotide sequence ID" value="NZ_BMJZ01000001.1"/>
</dbReference>
<evidence type="ECO:0000256" key="1">
    <source>
        <dbReference type="ARBA" id="ARBA00022977"/>
    </source>
</evidence>
<feature type="binding site" evidence="2">
    <location>
        <position position="221"/>
    </location>
    <ligand>
        <name>ATP</name>
        <dbReference type="ChEBI" id="CHEBI:30616"/>
    </ligand>
</feature>
<feature type="binding site" evidence="2">
    <location>
        <position position="123"/>
    </location>
    <ligand>
        <name>Mg(2+)</name>
        <dbReference type="ChEBI" id="CHEBI:18420"/>
        <label>1</label>
    </ligand>
</feature>
<evidence type="ECO:0000313" key="5">
    <source>
        <dbReference type="EMBL" id="OYQ18842.1"/>
    </source>
</evidence>
<dbReference type="PIRSF" id="PIRSF005303">
    <property type="entry name" value="Thiam_monoph_kin"/>
    <property type="match status" value="1"/>
</dbReference>
<dbReference type="InterPro" id="IPR010918">
    <property type="entry name" value="PurM-like_C_dom"/>
</dbReference>
<feature type="binding site" evidence="2">
    <location>
        <position position="46"/>
    </location>
    <ligand>
        <name>Mg(2+)</name>
        <dbReference type="ChEBI" id="CHEBI:18420"/>
        <label>1</label>
    </ligand>
</feature>
<organism evidence="5 6">
    <name type="scientific">Elstera cyanobacteriorum</name>
    <dbReference type="NCBI Taxonomy" id="2022747"/>
    <lineage>
        <taxon>Bacteria</taxon>
        <taxon>Pseudomonadati</taxon>
        <taxon>Pseudomonadota</taxon>
        <taxon>Alphaproteobacteria</taxon>
        <taxon>Rhodospirillales</taxon>
        <taxon>Rhodospirillaceae</taxon>
        <taxon>Elstera</taxon>
    </lineage>
</organism>
<feature type="binding site" evidence="2">
    <location>
        <position position="75"/>
    </location>
    <ligand>
        <name>Mg(2+)</name>
        <dbReference type="ChEBI" id="CHEBI:18420"/>
        <label>2</label>
    </ligand>
</feature>
<dbReference type="InterPro" id="IPR036921">
    <property type="entry name" value="PurM-like_N_sf"/>
</dbReference>
<comment type="similarity">
    <text evidence="2">Belongs to the thiamine-monophosphate kinase family.</text>
</comment>
<dbReference type="CDD" id="cd02194">
    <property type="entry name" value="ThiL"/>
    <property type="match status" value="1"/>
</dbReference>
<comment type="function">
    <text evidence="2">Catalyzes the ATP-dependent phosphorylation of thiamine-monophosphate (TMP) to form thiamine-pyrophosphate (TPP), the active form of vitamin B1.</text>
</comment>
<name>A0A255XPL0_9PROT</name>
<feature type="binding site" evidence="2">
    <location>
        <position position="222"/>
    </location>
    <ligand>
        <name>Mg(2+)</name>
        <dbReference type="ChEBI" id="CHEBI:18420"/>
        <label>5</label>
    </ligand>
</feature>
<keyword evidence="2" id="KW-0479">Metal-binding</keyword>
<dbReference type="Pfam" id="PF00586">
    <property type="entry name" value="AIRS"/>
    <property type="match status" value="1"/>
</dbReference>
<comment type="caution">
    <text evidence="2">Lacks conserved residue(s) required for the propagation of feature annotation.</text>
</comment>
<feature type="domain" description="PurM-like C-terminal" evidence="4">
    <location>
        <begin position="153"/>
        <end position="311"/>
    </location>
</feature>
<evidence type="ECO:0000259" key="4">
    <source>
        <dbReference type="Pfam" id="PF02769"/>
    </source>
</evidence>
<dbReference type="Proteomes" id="UP000216361">
    <property type="component" value="Unassembled WGS sequence"/>
</dbReference>
<keyword evidence="2" id="KW-0808">Transferase</keyword>
<dbReference type="Gene3D" id="3.90.650.10">
    <property type="entry name" value="PurM-like C-terminal domain"/>
    <property type="match status" value="1"/>
</dbReference>
<feature type="binding site" evidence="2">
    <location>
        <position position="149"/>
    </location>
    <ligand>
        <name>ATP</name>
        <dbReference type="ChEBI" id="CHEBI:30616"/>
    </ligand>
</feature>
<dbReference type="NCBIfam" id="TIGR01379">
    <property type="entry name" value="thiL"/>
    <property type="match status" value="1"/>
</dbReference>
<dbReference type="InterPro" id="IPR016188">
    <property type="entry name" value="PurM-like_N"/>
</dbReference>
<dbReference type="SUPFAM" id="SSF55326">
    <property type="entry name" value="PurM N-terminal domain-like"/>
    <property type="match status" value="1"/>
</dbReference>
<dbReference type="GO" id="GO:0009229">
    <property type="term" value="P:thiamine diphosphate biosynthetic process"/>
    <property type="evidence" value="ECO:0007669"/>
    <property type="project" value="UniProtKB-UniRule"/>
</dbReference>
<comment type="miscellaneous">
    <text evidence="2">Reaction mechanism of ThiL seems to utilize a direct, inline transfer of the gamma-phosphate of ATP to TMP rather than a phosphorylated enzyme intermediate.</text>
</comment>
<dbReference type="UniPathway" id="UPA00060">
    <property type="reaction ID" value="UER00142"/>
</dbReference>
<accession>A0A255XPL0</accession>
<keyword evidence="6" id="KW-1185">Reference proteome</keyword>
<comment type="caution">
    <text evidence="5">The sequence shown here is derived from an EMBL/GenBank/DDBJ whole genome shotgun (WGS) entry which is preliminary data.</text>
</comment>
<dbReference type="InterPro" id="IPR036676">
    <property type="entry name" value="PurM-like_C_sf"/>
</dbReference>
<dbReference type="InterPro" id="IPR006283">
    <property type="entry name" value="ThiL-like"/>
</dbReference>
<keyword evidence="2 5" id="KW-0418">Kinase</keyword>
<comment type="pathway">
    <text evidence="2">Cofactor biosynthesis; thiamine diphosphate biosynthesis; thiamine diphosphate from thiamine phosphate: step 1/1.</text>
</comment>
<dbReference type="EMBL" id="NOXS01000032">
    <property type="protein sequence ID" value="OYQ18842.1"/>
    <property type="molecule type" value="Genomic_DNA"/>
</dbReference>
<reference evidence="5 6" key="1">
    <citation type="submission" date="2017-07" db="EMBL/GenBank/DDBJ databases">
        <title>Elstera cyanobacteriorum sp. nov., a novel bacterium isolated from cyanobacterial aggregates in a eutrophic lake.</title>
        <authorList>
            <person name="Cai H."/>
        </authorList>
    </citation>
    <scope>NUCLEOTIDE SEQUENCE [LARGE SCALE GENOMIC DNA]</scope>
    <source>
        <strain evidence="5 6">TH019</strain>
    </source>
</reference>
<evidence type="ECO:0000256" key="2">
    <source>
        <dbReference type="HAMAP-Rule" id="MF_02128"/>
    </source>
</evidence>
<feature type="binding site" evidence="2">
    <location>
        <position position="75"/>
    </location>
    <ligand>
        <name>Mg(2+)</name>
        <dbReference type="ChEBI" id="CHEBI:18420"/>
        <label>4</label>
    </ligand>
</feature>
<sequence>MTAGGEFERIARYFAPLAAGFTGALGLTDDAALLDPGPGRELVVSTDAQVADVHFFGGADPALIAAKILRSSVSDLAAMGAEPLAYTLATFWTDAVDSAWLARFSSGLAREQAALGINLAGGDTVRTAGPLSFSVTVFGSVPKGQAIRRAGAQVGDLVAVTGTIGDAWLGYRLLSDPALINAWGLSEWDAADLTERYWRPSPRCDTLARLRGEASAAVDISDGLIADLGHIAQTSGVEIVLDAAAIPLSSAARRPVAGFSLADLVTGGDDYEIALTISPQKAAMLDEAARASGVPITIVGRCTAGAGVRMRDRAGNSLPIGQAGFRHF</sequence>
<evidence type="ECO:0000313" key="6">
    <source>
        <dbReference type="Proteomes" id="UP000216361"/>
    </source>
</evidence>
<proteinExistence type="inferred from homology"/>
<dbReference type="OrthoDB" id="9802811at2"/>
<dbReference type="Pfam" id="PF02769">
    <property type="entry name" value="AIRS_C"/>
    <property type="match status" value="1"/>
</dbReference>
<dbReference type="PANTHER" id="PTHR30270">
    <property type="entry name" value="THIAMINE-MONOPHOSPHATE KINASE"/>
    <property type="match status" value="1"/>
</dbReference>
<evidence type="ECO:0000259" key="3">
    <source>
        <dbReference type="Pfam" id="PF00586"/>
    </source>
</evidence>
<keyword evidence="2" id="KW-0547">Nucleotide-binding</keyword>
<feature type="domain" description="PurM-like N-terminal" evidence="3">
    <location>
        <begin position="29"/>
        <end position="141"/>
    </location>
</feature>